<feature type="compositionally biased region" description="Acidic residues" evidence="6">
    <location>
        <begin position="310"/>
        <end position="323"/>
    </location>
</feature>
<dbReference type="PROSITE" id="PS50909">
    <property type="entry name" value="GAT"/>
    <property type="match status" value="1"/>
</dbReference>
<evidence type="ECO:0000259" key="7">
    <source>
        <dbReference type="PROSITE" id="PS50179"/>
    </source>
</evidence>
<dbReference type="SUPFAM" id="SSF48464">
    <property type="entry name" value="ENTH/VHS domain"/>
    <property type="match status" value="1"/>
</dbReference>
<keyword evidence="3" id="KW-0813">Transport</keyword>
<dbReference type="GO" id="GO:0043328">
    <property type="term" value="P:protein transport to vacuole involved in ubiquitin-dependent protein catabolic process via the multivesicular body sorting pathway"/>
    <property type="evidence" value="ECO:0007669"/>
    <property type="project" value="InterPro"/>
</dbReference>
<proteinExistence type="inferred from homology"/>
<evidence type="ECO:0000313" key="10">
    <source>
        <dbReference type="Proteomes" id="UP000825935"/>
    </source>
</evidence>
<feature type="domain" description="VHS" evidence="7">
    <location>
        <begin position="34"/>
        <end position="164"/>
    </location>
</feature>
<evidence type="ECO:0008006" key="11">
    <source>
        <dbReference type="Google" id="ProtNLM"/>
    </source>
</evidence>
<evidence type="ECO:0000256" key="2">
    <source>
        <dbReference type="ARBA" id="ARBA00007708"/>
    </source>
</evidence>
<feature type="region of interest" description="Disordered" evidence="6">
    <location>
        <begin position="280"/>
        <end position="328"/>
    </location>
</feature>
<keyword evidence="10" id="KW-1185">Reference proteome</keyword>
<accession>A0A8T2SPJ5</accession>
<feature type="region of interest" description="Disordered" evidence="6">
    <location>
        <begin position="412"/>
        <end position="432"/>
    </location>
</feature>
<dbReference type="PANTHER" id="PTHR45898">
    <property type="entry name" value="TOM1-LIKE PROTEIN"/>
    <property type="match status" value="1"/>
</dbReference>
<evidence type="ECO:0000259" key="8">
    <source>
        <dbReference type="PROSITE" id="PS50909"/>
    </source>
</evidence>
<evidence type="ECO:0000313" key="9">
    <source>
        <dbReference type="EMBL" id="KAH7352578.1"/>
    </source>
</evidence>
<dbReference type="SMART" id="SM00288">
    <property type="entry name" value="VHS"/>
    <property type="match status" value="1"/>
</dbReference>
<gene>
    <name evidence="9" type="ORF">KP509_19G052500</name>
</gene>
<feature type="domain" description="GAT" evidence="8">
    <location>
        <begin position="190"/>
        <end position="280"/>
    </location>
</feature>
<dbReference type="Pfam" id="PF00790">
    <property type="entry name" value="VHS"/>
    <property type="match status" value="1"/>
</dbReference>
<dbReference type="InterPro" id="IPR038425">
    <property type="entry name" value="GAT_sf"/>
</dbReference>
<dbReference type="PROSITE" id="PS50179">
    <property type="entry name" value="VHS"/>
    <property type="match status" value="1"/>
</dbReference>
<dbReference type="InterPro" id="IPR004152">
    <property type="entry name" value="GAT_dom"/>
</dbReference>
<sequence>MLQRRIFMNSIPAVFGLMKERQRMRRMAALVEKATCEQLNEPDWGLNLDICDSVNQNRRCSGEVAKAVKKRLRSNNVKEQMLALVVLEMIMKNCGDPVHRQVAEKDVLRCMIEIVKQKEADGRVRERILVLLNTWKMVFGGPNAKYPQYSAAHEELQRSGALFPGQVFAGTAPFVAPIAKPFKGETTETNYAASLLSIKNLVTARQSIDVLKEMLDALDPTDKKAIHDDVVMQLVGLCENNKKIVMQLMNSTSNESLRFHGLSLSDDLEQVLARYSSLVRQHTETERQHTETERQHTETEETSKSSGEAIDNDEEEDETEEETCLIHRSRSKPNCTCGAFPETKLQSRMEYSCLQRSRTPADNHQLQIHVADAFADGQVASIRNASVPFSGSSMTNPVGNIGYTPTTVPLSSSSTLRASQRSQYGQSSAQQINVSDRIPSSKWSYYDQNSTNAVPYRDYTFQPTPGIIFDIYDDEDDVMENHLSNLRTRSFTTEKISINNELPPPPKLHVERGRFFEERQEMIGSPNFDSTTINSMEHSFKTFDLDDMHDKQAT</sequence>
<keyword evidence="5" id="KW-0472">Membrane</keyword>
<protein>
    <recommendedName>
        <fullName evidence="11">Target of Myb protein 1</fullName>
    </recommendedName>
</protein>
<dbReference type="Gene3D" id="1.25.40.90">
    <property type="match status" value="1"/>
</dbReference>
<feature type="compositionally biased region" description="Basic and acidic residues" evidence="6">
    <location>
        <begin position="281"/>
        <end position="303"/>
    </location>
</feature>
<organism evidence="9 10">
    <name type="scientific">Ceratopteris richardii</name>
    <name type="common">Triangle waterfern</name>
    <dbReference type="NCBI Taxonomy" id="49495"/>
    <lineage>
        <taxon>Eukaryota</taxon>
        <taxon>Viridiplantae</taxon>
        <taxon>Streptophyta</taxon>
        <taxon>Embryophyta</taxon>
        <taxon>Tracheophyta</taxon>
        <taxon>Polypodiopsida</taxon>
        <taxon>Polypodiidae</taxon>
        <taxon>Polypodiales</taxon>
        <taxon>Pteridineae</taxon>
        <taxon>Pteridaceae</taxon>
        <taxon>Parkerioideae</taxon>
        <taxon>Ceratopteris</taxon>
    </lineage>
</organism>
<feature type="compositionally biased region" description="Low complexity" evidence="6">
    <location>
        <begin position="412"/>
        <end position="423"/>
    </location>
</feature>
<evidence type="ECO:0000256" key="5">
    <source>
        <dbReference type="ARBA" id="ARBA00023136"/>
    </source>
</evidence>
<dbReference type="GO" id="GO:0043130">
    <property type="term" value="F:ubiquitin binding"/>
    <property type="evidence" value="ECO:0007669"/>
    <property type="project" value="InterPro"/>
</dbReference>
<dbReference type="OrthoDB" id="2018246at2759"/>
<dbReference type="SUPFAM" id="SSF89009">
    <property type="entry name" value="GAT-like domain"/>
    <property type="match status" value="1"/>
</dbReference>
<dbReference type="GO" id="GO:0005737">
    <property type="term" value="C:cytoplasm"/>
    <property type="evidence" value="ECO:0007669"/>
    <property type="project" value="UniProtKB-ARBA"/>
</dbReference>
<dbReference type="Proteomes" id="UP000825935">
    <property type="component" value="Chromosome 19"/>
</dbReference>
<evidence type="ECO:0000256" key="1">
    <source>
        <dbReference type="ARBA" id="ARBA00004170"/>
    </source>
</evidence>
<dbReference type="Pfam" id="PF03127">
    <property type="entry name" value="GAT"/>
    <property type="match status" value="1"/>
</dbReference>
<name>A0A8T2SPJ5_CERRI</name>
<dbReference type="AlphaFoldDB" id="A0A8T2SPJ5"/>
<comment type="similarity">
    <text evidence="2">Belongs to the TOM1 family.</text>
</comment>
<dbReference type="InterPro" id="IPR002014">
    <property type="entry name" value="VHS_dom"/>
</dbReference>
<evidence type="ECO:0000256" key="6">
    <source>
        <dbReference type="SAM" id="MobiDB-lite"/>
    </source>
</evidence>
<dbReference type="PANTHER" id="PTHR45898:SF4">
    <property type="entry name" value="TARGET OF MYB PROTEIN 1"/>
    <property type="match status" value="1"/>
</dbReference>
<evidence type="ECO:0000256" key="3">
    <source>
        <dbReference type="ARBA" id="ARBA00022448"/>
    </source>
</evidence>
<dbReference type="GO" id="GO:0035091">
    <property type="term" value="F:phosphatidylinositol binding"/>
    <property type="evidence" value="ECO:0007669"/>
    <property type="project" value="InterPro"/>
</dbReference>
<dbReference type="Gene3D" id="1.20.58.160">
    <property type="match status" value="1"/>
</dbReference>
<dbReference type="EMBL" id="CM035424">
    <property type="protein sequence ID" value="KAH7352578.1"/>
    <property type="molecule type" value="Genomic_DNA"/>
</dbReference>
<dbReference type="InterPro" id="IPR044836">
    <property type="entry name" value="TOL_plant"/>
</dbReference>
<reference evidence="9" key="1">
    <citation type="submission" date="2021-08" db="EMBL/GenBank/DDBJ databases">
        <title>WGS assembly of Ceratopteris richardii.</title>
        <authorList>
            <person name="Marchant D.B."/>
            <person name="Chen G."/>
            <person name="Jenkins J."/>
            <person name="Shu S."/>
            <person name="Leebens-Mack J."/>
            <person name="Grimwood J."/>
            <person name="Schmutz J."/>
            <person name="Soltis P."/>
            <person name="Soltis D."/>
            <person name="Chen Z.-H."/>
        </authorList>
    </citation>
    <scope>NUCLEOTIDE SEQUENCE</scope>
    <source>
        <strain evidence="9">Whitten #5841</strain>
        <tissue evidence="9">Leaf</tissue>
    </source>
</reference>
<keyword evidence="4" id="KW-0653">Protein transport</keyword>
<evidence type="ECO:0000256" key="4">
    <source>
        <dbReference type="ARBA" id="ARBA00022927"/>
    </source>
</evidence>
<dbReference type="CDD" id="cd03561">
    <property type="entry name" value="VHS"/>
    <property type="match status" value="1"/>
</dbReference>
<comment type="subcellular location">
    <subcellularLocation>
        <location evidence="1">Membrane</location>
        <topology evidence="1">Peripheral membrane protein</topology>
    </subcellularLocation>
</comment>
<dbReference type="InterPro" id="IPR008942">
    <property type="entry name" value="ENTH_VHS"/>
</dbReference>
<comment type="caution">
    <text evidence="9">The sequence shown here is derived from an EMBL/GenBank/DDBJ whole genome shotgun (WGS) entry which is preliminary data.</text>
</comment>
<dbReference type="GO" id="GO:0016020">
    <property type="term" value="C:membrane"/>
    <property type="evidence" value="ECO:0007669"/>
    <property type="project" value="UniProtKB-SubCell"/>
</dbReference>